<dbReference type="Gene3D" id="2.40.50.140">
    <property type="entry name" value="Nucleic acid-binding proteins"/>
    <property type="match status" value="1"/>
</dbReference>
<dbReference type="GO" id="GO:0006260">
    <property type="term" value="P:DNA replication"/>
    <property type="evidence" value="ECO:0007669"/>
    <property type="project" value="UniProtKB-KW"/>
</dbReference>
<dbReference type="InterPro" id="IPR029319">
    <property type="entry name" value="DNA_ligase_OB"/>
</dbReference>
<comment type="cofactor">
    <cofactor evidence="1">
        <name>a divalent metal cation</name>
        <dbReference type="ChEBI" id="CHEBI:60240"/>
    </cofactor>
</comment>
<dbReference type="GO" id="GO:0006310">
    <property type="term" value="P:DNA recombination"/>
    <property type="evidence" value="ECO:0007669"/>
    <property type="project" value="InterPro"/>
</dbReference>
<evidence type="ECO:0000259" key="6">
    <source>
        <dbReference type="Pfam" id="PF01068"/>
    </source>
</evidence>
<evidence type="ECO:0000313" key="9">
    <source>
        <dbReference type="Proteomes" id="UP001219933"/>
    </source>
</evidence>
<evidence type="ECO:0000256" key="5">
    <source>
        <dbReference type="ARBA" id="ARBA00023204"/>
    </source>
</evidence>
<dbReference type="EMBL" id="CP119877">
    <property type="protein sequence ID" value="WFD33339.1"/>
    <property type="molecule type" value="Genomic_DNA"/>
</dbReference>
<name>A0AAF0ER26_9BASI</name>
<reference evidence="8" key="1">
    <citation type="submission" date="2023-03" db="EMBL/GenBank/DDBJ databases">
        <title>Mating type loci evolution in Malassezia.</title>
        <authorList>
            <person name="Coelho M.A."/>
        </authorList>
    </citation>
    <scope>NUCLEOTIDE SEQUENCE</scope>
    <source>
        <strain evidence="8">CBS 11721</strain>
    </source>
</reference>
<evidence type="ECO:0000256" key="1">
    <source>
        <dbReference type="ARBA" id="ARBA00001968"/>
    </source>
</evidence>
<dbReference type="SUPFAM" id="SSF56091">
    <property type="entry name" value="DNA ligase/mRNA capping enzyme, catalytic domain"/>
    <property type="match status" value="1"/>
</dbReference>
<dbReference type="Pfam" id="PF01068">
    <property type="entry name" value="DNA_ligase_A_M"/>
    <property type="match status" value="1"/>
</dbReference>
<keyword evidence="5" id="KW-0234">DNA repair</keyword>
<accession>A0AAF0ER26</accession>
<dbReference type="GO" id="GO:0005524">
    <property type="term" value="F:ATP binding"/>
    <property type="evidence" value="ECO:0007669"/>
    <property type="project" value="InterPro"/>
</dbReference>
<sequence>MSTIVHFLERAGVVRDGRVIEPELYAVFSRCLERNLKCGLSHHTLSALWSDAQEKRPTVPYPLKVALGVSARVEEVNVASARWYASRKLDGIRCLIFVGGDDAAVAVSRTGRQLAGAAGVTRSVAGDLCASPPFAALASRDRLVIDGELCVIEEHGDGTFMEDYNATASAAKSKRVSDDLVYFPFDLLTYTEFCDWMHGTRLFSERAAVLDKAVAWCLEHRPDTPLRRLPQQRLRSAGELVSLHAHALEQGWEGLMLRRDEPYEARRSSAIRKIKEWQDAEYVVQDIECRTMSLMVDGVIVEEHALSNIIISHKGNRVSVGSGFTSAQRLHYAAHPDQLIGRMVTVTYFEESTSQLGGHL</sequence>
<dbReference type="GO" id="GO:0006281">
    <property type="term" value="P:DNA repair"/>
    <property type="evidence" value="ECO:0007669"/>
    <property type="project" value="UniProtKB-KW"/>
</dbReference>
<keyword evidence="2" id="KW-0436">Ligase</keyword>
<dbReference type="Pfam" id="PF14743">
    <property type="entry name" value="DNA_ligase_OB_2"/>
    <property type="match status" value="1"/>
</dbReference>
<feature type="domain" description="DNA ligase OB-like" evidence="7">
    <location>
        <begin position="306"/>
        <end position="354"/>
    </location>
</feature>
<evidence type="ECO:0008006" key="10">
    <source>
        <dbReference type="Google" id="ProtNLM"/>
    </source>
</evidence>
<keyword evidence="4" id="KW-0227">DNA damage</keyword>
<dbReference type="InterPro" id="IPR012310">
    <property type="entry name" value="DNA_ligase_ATP-dep_cent"/>
</dbReference>
<dbReference type="GO" id="GO:0003910">
    <property type="term" value="F:DNA ligase (ATP) activity"/>
    <property type="evidence" value="ECO:0007669"/>
    <property type="project" value="InterPro"/>
</dbReference>
<organism evidence="8 9">
    <name type="scientific">Malassezia cuniculi</name>
    <dbReference type="NCBI Taxonomy" id="948313"/>
    <lineage>
        <taxon>Eukaryota</taxon>
        <taxon>Fungi</taxon>
        <taxon>Dikarya</taxon>
        <taxon>Basidiomycota</taxon>
        <taxon>Ustilaginomycotina</taxon>
        <taxon>Malasseziomycetes</taxon>
        <taxon>Malasseziales</taxon>
        <taxon>Malasseziaceae</taxon>
        <taxon>Malassezia</taxon>
    </lineage>
</organism>
<gene>
    <name evidence="8" type="ORF">MCUN1_000152</name>
</gene>
<evidence type="ECO:0000313" key="8">
    <source>
        <dbReference type="EMBL" id="WFD33339.1"/>
    </source>
</evidence>
<protein>
    <recommendedName>
        <fullName evidence="10">DNA ligase</fullName>
    </recommendedName>
</protein>
<dbReference type="PANTHER" id="PTHR47810">
    <property type="entry name" value="DNA LIGASE"/>
    <property type="match status" value="1"/>
</dbReference>
<dbReference type="PANTHER" id="PTHR47810:SF1">
    <property type="entry name" value="DNA LIGASE B"/>
    <property type="match status" value="1"/>
</dbReference>
<evidence type="ECO:0000256" key="3">
    <source>
        <dbReference type="ARBA" id="ARBA00022705"/>
    </source>
</evidence>
<evidence type="ECO:0000256" key="4">
    <source>
        <dbReference type="ARBA" id="ARBA00022763"/>
    </source>
</evidence>
<dbReference type="Gene3D" id="3.30.470.30">
    <property type="entry name" value="DNA ligase/mRNA capping enzyme"/>
    <property type="match status" value="1"/>
</dbReference>
<keyword evidence="9" id="KW-1185">Reference proteome</keyword>
<dbReference type="AlphaFoldDB" id="A0AAF0ER26"/>
<dbReference type="InterPro" id="IPR012340">
    <property type="entry name" value="NA-bd_OB-fold"/>
</dbReference>
<dbReference type="InterPro" id="IPR050326">
    <property type="entry name" value="NAD_dep_DNA_ligaseB"/>
</dbReference>
<proteinExistence type="predicted"/>
<evidence type="ECO:0000256" key="2">
    <source>
        <dbReference type="ARBA" id="ARBA00022598"/>
    </source>
</evidence>
<dbReference type="Proteomes" id="UP001219933">
    <property type="component" value="Chromosome 1"/>
</dbReference>
<feature type="domain" description="ATP-dependent DNA ligase family profile" evidence="6">
    <location>
        <begin position="79"/>
        <end position="275"/>
    </location>
</feature>
<evidence type="ECO:0000259" key="7">
    <source>
        <dbReference type="Pfam" id="PF14743"/>
    </source>
</evidence>
<dbReference type="SUPFAM" id="SSF50249">
    <property type="entry name" value="Nucleic acid-binding proteins"/>
    <property type="match status" value="1"/>
</dbReference>
<keyword evidence="3" id="KW-0235">DNA replication</keyword>